<dbReference type="Proteomes" id="UP000596660">
    <property type="component" value="Unplaced"/>
</dbReference>
<reference evidence="9" key="1">
    <citation type="journal article" date="2017" name="Nature">
        <title>The genome of Chenopodium quinoa.</title>
        <authorList>
            <person name="Jarvis D.E."/>
            <person name="Ho Y.S."/>
            <person name="Lightfoot D.J."/>
            <person name="Schmoeckel S.M."/>
            <person name="Li B."/>
            <person name="Borm T.J.A."/>
            <person name="Ohyanagi H."/>
            <person name="Mineta K."/>
            <person name="Michell C.T."/>
            <person name="Saber N."/>
            <person name="Kharbatia N.M."/>
            <person name="Rupper R.R."/>
            <person name="Sharp A.R."/>
            <person name="Dally N."/>
            <person name="Boughton B.A."/>
            <person name="Woo Y.H."/>
            <person name="Gao G."/>
            <person name="Schijlen E.G.W.M."/>
            <person name="Guo X."/>
            <person name="Momin A.A."/>
            <person name="Negrao S."/>
            <person name="Al-Babili S."/>
            <person name="Gehring C."/>
            <person name="Roessner U."/>
            <person name="Jung C."/>
            <person name="Murphy K."/>
            <person name="Arold S.T."/>
            <person name="Gojobori T."/>
            <person name="van der Linden C.G."/>
            <person name="van Loo E.N."/>
            <person name="Jellen E.N."/>
            <person name="Maughan P.J."/>
            <person name="Tester M."/>
        </authorList>
    </citation>
    <scope>NUCLEOTIDE SEQUENCE [LARGE SCALE GENOMIC DNA]</scope>
    <source>
        <strain evidence="9">cv. PI 614886</strain>
    </source>
</reference>
<evidence type="ECO:0000256" key="5">
    <source>
        <dbReference type="SAM" id="Coils"/>
    </source>
</evidence>
<keyword evidence="1" id="KW-0479">Metal-binding</keyword>
<keyword evidence="7" id="KW-0812">Transmembrane</keyword>
<keyword evidence="5" id="KW-0175">Coiled coil</keyword>
<evidence type="ECO:0000256" key="1">
    <source>
        <dbReference type="ARBA" id="ARBA00022723"/>
    </source>
</evidence>
<feature type="domain" description="GRF-type" evidence="8">
    <location>
        <begin position="27"/>
        <end position="68"/>
    </location>
</feature>
<evidence type="ECO:0000256" key="7">
    <source>
        <dbReference type="SAM" id="Phobius"/>
    </source>
</evidence>
<dbReference type="AlphaFoldDB" id="A0A803N2G8"/>
<keyword evidence="2 4" id="KW-0863">Zinc-finger</keyword>
<dbReference type="GO" id="GO:0008270">
    <property type="term" value="F:zinc ion binding"/>
    <property type="evidence" value="ECO:0007669"/>
    <property type="project" value="UniProtKB-KW"/>
</dbReference>
<protein>
    <recommendedName>
        <fullName evidence="8">GRF-type domain-containing protein</fullName>
    </recommendedName>
</protein>
<evidence type="ECO:0000256" key="3">
    <source>
        <dbReference type="ARBA" id="ARBA00022833"/>
    </source>
</evidence>
<feature type="region of interest" description="Disordered" evidence="6">
    <location>
        <begin position="1"/>
        <end position="22"/>
    </location>
</feature>
<evidence type="ECO:0000256" key="2">
    <source>
        <dbReference type="ARBA" id="ARBA00022771"/>
    </source>
</evidence>
<organism evidence="9 10">
    <name type="scientific">Chenopodium quinoa</name>
    <name type="common">Quinoa</name>
    <dbReference type="NCBI Taxonomy" id="63459"/>
    <lineage>
        <taxon>Eukaryota</taxon>
        <taxon>Viridiplantae</taxon>
        <taxon>Streptophyta</taxon>
        <taxon>Embryophyta</taxon>
        <taxon>Tracheophyta</taxon>
        <taxon>Spermatophyta</taxon>
        <taxon>Magnoliopsida</taxon>
        <taxon>eudicotyledons</taxon>
        <taxon>Gunneridae</taxon>
        <taxon>Pentapetalae</taxon>
        <taxon>Caryophyllales</taxon>
        <taxon>Chenopodiaceae</taxon>
        <taxon>Chenopodioideae</taxon>
        <taxon>Atripliceae</taxon>
        <taxon>Chenopodium</taxon>
    </lineage>
</organism>
<keyword evidence="3" id="KW-0862">Zinc</keyword>
<feature type="compositionally biased region" description="Low complexity" evidence="6">
    <location>
        <begin position="1"/>
        <end position="20"/>
    </location>
</feature>
<name>A0A803N2G8_CHEQI</name>
<dbReference type="Pfam" id="PF06839">
    <property type="entry name" value="Zn_ribbon_GRF"/>
    <property type="match status" value="1"/>
</dbReference>
<evidence type="ECO:0000259" key="8">
    <source>
        <dbReference type="PROSITE" id="PS51999"/>
    </source>
</evidence>
<evidence type="ECO:0000256" key="4">
    <source>
        <dbReference type="PROSITE-ProRule" id="PRU01343"/>
    </source>
</evidence>
<evidence type="ECO:0000256" key="6">
    <source>
        <dbReference type="SAM" id="MobiDB-lite"/>
    </source>
</evidence>
<evidence type="ECO:0000313" key="9">
    <source>
        <dbReference type="EnsemblPlants" id="AUR62039321-RA:cds"/>
    </source>
</evidence>
<proteinExistence type="predicted"/>
<feature type="transmembrane region" description="Helical" evidence="7">
    <location>
        <begin position="137"/>
        <end position="155"/>
    </location>
</feature>
<accession>A0A803N2G8</accession>
<evidence type="ECO:0000313" key="10">
    <source>
        <dbReference type="Proteomes" id="UP000596660"/>
    </source>
</evidence>
<reference evidence="9" key="2">
    <citation type="submission" date="2021-03" db="UniProtKB">
        <authorList>
            <consortium name="EnsemblPlants"/>
        </authorList>
    </citation>
    <scope>IDENTIFICATION</scope>
</reference>
<keyword evidence="7" id="KW-0472">Membrane</keyword>
<sequence>MAGGTAASFGSGSSSSSRGGLNQRVKCNCGRDAIVRTVRNGPNVGMRFHGCPLWPERGCVFFKWVAGSNEIDDLRYQVLEKDTTLAEKEFEKKLMEEKIKKLQVKRENLEEEIQDMKLEISQIRIELMKSSRNEKNFSMSLFFSWVFFACLLFYLK</sequence>
<dbReference type="PROSITE" id="PS51999">
    <property type="entry name" value="ZF_GRF"/>
    <property type="match status" value="1"/>
</dbReference>
<dbReference type="EnsemblPlants" id="AUR62039321-RA">
    <property type="protein sequence ID" value="AUR62039321-RA:cds"/>
    <property type="gene ID" value="AUR62039321"/>
</dbReference>
<keyword evidence="10" id="KW-1185">Reference proteome</keyword>
<keyword evidence="7" id="KW-1133">Transmembrane helix</keyword>
<dbReference type="InterPro" id="IPR010666">
    <property type="entry name" value="Znf_GRF"/>
</dbReference>
<dbReference type="Gramene" id="AUR62039321-RA">
    <property type="protein sequence ID" value="AUR62039321-RA:cds"/>
    <property type="gene ID" value="AUR62039321"/>
</dbReference>
<feature type="coiled-coil region" evidence="5">
    <location>
        <begin position="85"/>
        <end position="126"/>
    </location>
</feature>
<dbReference type="PANTHER" id="PTHR33248">
    <property type="entry name" value="ZINC ION-BINDING PROTEIN"/>
    <property type="match status" value="1"/>
</dbReference>